<gene>
    <name evidence="2" type="ORF">K0U00_03305</name>
</gene>
<keyword evidence="1" id="KW-0732">Signal</keyword>
<accession>A0ABS7BWN4</accession>
<protein>
    <submittedName>
        <fullName evidence="2">Carbohydrate ABC transporter substrate-binding protein</fullName>
    </submittedName>
</protein>
<dbReference type="Proteomes" id="UP001519887">
    <property type="component" value="Unassembled WGS sequence"/>
</dbReference>
<evidence type="ECO:0000256" key="1">
    <source>
        <dbReference type="SAM" id="SignalP"/>
    </source>
</evidence>
<feature type="signal peptide" evidence="1">
    <location>
        <begin position="1"/>
        <end position="27"/>
    </location>
</feature>
<sequence>MKKRAGWTRMAILLSAAAVLFAGCSSANTGNNASSGTENAGSGDSGKKVALRFSWWGDETRHQATLAAIKLYQEANPNVTIEAEYGGFDGYEQKIKTQLA</sequence>
<evidence type="ECO:0000313" key="2">
    <source>
        <dbReference type="EMBL" id="MBW7453066.1"/>
    </source>
</evidence>
<proteinExistence type="predicted"/>
<dbReference type="SUPFAM" id="SSF53850">
    <property type="entry name" value="Periplasmic binding protein-like II"/>
    <property type="match status" value="1"/>
</dbReference>
<dbReference type="EMBL" id="JAHZIK010000037">
    <property type="protein sequence ID" value="MBW7453066.1"/>
    <property type="molecule type" value="Genomic_DNA"/>
</dbReference>
<name>A0ABS7BWN4_9BACL</name>
<dbReference type="PROSITE" id="PS51257">
    <property type="entry name" value="PROKAR_LIPOPROTEIN"/>
    <property type="match status" value="1"/>
</dbReference>
<comment type="caution">
    <text evidence="2">The sequence shown here is derived from an EMBL/GenBank/DDBJ whole genome shotgun (WGS) entry which is preliminary data.</text>
</comment>
<keyword evidence="3" id="KW-1185">Reference proteome</keyword>
<feature type="non-terminal residue" evidence="2">
    <location>
        <position position="100"/>
    </location>
</feature>
<feature type="chain" id="PRO_5046898591" evidence="1">
    <location>
        <begin position="28"/>
        <end position="100"/>
    </location>
</feature>
<evidence type="ECO:0000313" key="3">
    <source>
        <dbReference type="Proteomes" id="UP001519887"/>
    </source>
</evidence>
<dbReference type="Gene3D" id="3.40.190.10">
    <property type="entry name" value="Periplasmic binding protein-like II"/>
    <property type="match status" value="1"/>
</dbReference>
<reference evidence="2 3" key="1">
    <citation type="submission" date="2021-07" db="EMBL/GenBank/DDBJ databases">
        <title>Paenibacillus radiodurans sp. nov., isolated from the southeastern edge of Tengger Desert.</title>
        <authorList>
            <person name="Zhang G."/>
        </authorList>
    </citation>
    <scope>NUCLEOTIDE SEQUENCE [LARGE SCALE GENOMIC DNA]</scope>
    <source>
        <strain evidence="2 3">CCM 7311</strain>
    </source>
</reference>
<organism evidence="2 3">
    <name type="scientific">Paenibacillus sepulcri</name>
    <dbReference type="NCBI Taxonomy" id="359917"/>
    <lineage>
        <taxon>Bacteria</taxon>
        <taxon>Bacillati</taxon>
        <taxon>Bacillota</taxon>
        <taxon>Bacilli</taxon>
        <taxon>Bacillales</taxon>
        <taxon>Paenibacillaceae</taxon>
        <taxon>Paenibacillus</taxon>
    </lineage>
</organism>